<feature type="compositionally biased region" description="Pro residues" evidence="5">
    <location>
        <begin position="164"/>
        <end position="174"/>
    </location>
</feature>
<dbReference type="GO" id="GO:0016020">
    <property type="term" value="C:membrane"/>
    <property type="evidence" value="ECO:0007669"/>
    <property type="project" value="UniProtKB-SubCell"/>
</dbReference>
<evidence type="ECO:0000256" key="2">
    <source>
        <dbReference type="ARBA" id="ARBA00022692"/>
    </source>
</evidence>
<name>A0AAE0G8E4_9CHLO</name>
<evidence type="ECO:0000313" key="9">
    <source>
        <dbReference type="Proteomes" id="UP001190700"/>
    </source>
</evidence>
<dbReference type="InterPro" id="IPR013122">
    <property type="entry name" value="PKD1_2_channel"/>
</dbReference>
<feature type="region of interest" description="Disordered" evidence="5">
    <location>
        <begin position="84"/>
        <end position="103"/>
    </location>
</feature>
<dbReference type="AlphaFoldDB" id="A0AAE0G8E4"/>
<reference evidence="8 9" key="1">
    <citation type="journal article" date="2015" name="Genome Biol. Evol.">
        <title>Comparative Genomics of a Bacterivorous Green Alga Reveals Evolutionary Causalities and Consequences of Phago-Mixotrophic Mode of Nutrition.</title>
        <authorList>
            <person name="Burns J.A."/>
            <person name="Paasch A."/>
            <person name="Narechania A."/>
            <person name="Kim E."/>
        </authorList>
    </citation>
    <scope>NUCLEOTIDE SEQUENCE [LARGE SCALE GENOMIC DNA]</scope>
    <source>
        <strain evidence="8 9">PLY_AMNH</strain>
    </source>
</reference>
<evidence type="ECO:0000256" key="4">
    <source>
        <dbReference type="ARBA" id="ARBA00023136"/>
    </source>
</evidence>
<dbReference type="Gene3D" id="1.10.287.70">
    <property type="match status" value="1"/>
</dbReference>
<evidence type="ECO:0000313" key="8">
    <source>
        <dbReference type="EMBL" id="KAK3273550.1"/>
    </source>
</evidence>
<keyword evidence="3 6" id="KW-1133">Transmembrane helix</keyword>
<keyword evidence="4 6" id="KW-0472">Membrane</keyword>
<protein>
    <recommendedName>
        <fullName evidence="7">Polycystin cation channel PKD1/PKD2 domain-containing protein</fullName>
    </recommendedName>
</protein>
<evidence type="ECO:0000256" key="3">
    <source>
        <dbReference type="ARBA" id="ARBA00022989"/>
    </source>
</evidence>
<proteinExistence type="predicted"/>
<feature type="compositionally biased region" description="Polar residues" evidence="5">
    <location>
        <begin position="84"/>
        <end position="93"/>
    </location>
</feature>
<dbReference type="EMBL" id="LGRX02008416">
    <property type="protein sequence ID" value="KAK3273550.1"/>
    <property type="molecule type" value="Genomic_DNA"/>
</dbReference>
<feature type="domain" description="Polycystin cation channel PKD1/PKD2" evidence="7">
    <location>
        <begin position="1"/>
        <end position="40"/>
    </location>
</feature>
<sequence>YDDLPYINSVIAPIFFYGYVILVVMVLLNMSIAIVTDQYSQQHKELGYLKMKITALVKEQVEQRLGKIGSTTNKWQNFFGKNMMSFSHNNGPTSPRDDKPEPIEEGRELDAFTESRAAKAAAPGSGAKPDSGAQSGIQLSQLGKWGNTIKAAQSQAKGTDGKGPNPPPPPPPVEPAMGGGNVHAHDYFHTSPVSPPVSDASEPPVSCLPGSARKHRESHTAASPQVLARPATLVRRSAAPQDHNIFLDAFASPVPASEEAAAEEPAEELPAEAVKATAVPVEGSSAGSAPSEPMAPRASVQDIRVSDPPKPAAGASGGDPKEDATEGRKEKNRRSMFVGAKGARAGASPEVPTSPNLNIDLRKFINKDS</sequence>
<evidence type="ECO:0000256" key="1">
    <source>
        <dbReference type="ARBA" id="ARBA00004141"/>
    </source>
</evidence>
<feature type="compositionally biased region" description="Low complexity" evidence="5">
    <location>
        <begin position="118"/>
        <end position="133"/>
    </location>
</feature>
<feature type="region of interest" description="Disordered" evidence="5">
    <location>
        <begin position="152"/>
        <end position="230"/>
    </location>
</feature>
<evidence type="ECO:0000259" key="7">
    <source>
        <dbReference type="Pfam" id="PF08016"/>
    </source>
</evidence>
<organism evidence="8 9">
    <name type="scientific">Cymbomonas tetramitiformis</name>
    <dbReference type="NCBI Taxonomy" id="36881"/>
    <lineage>
        <taxon>Eukaryota</taxon>
        <taxon>Viridiplantae</taxon>
        <taxon>Chlorophyta</taxon>
        <taxon>Pyramimonadophyceae</taxon>
        <taxon>Pyramimonadales</taxon>
        <taxon>Pyramimonadaceae</taxon>
        <taxon>Cymbomonas</taxon>
    </lineage>
</organism>
<keyword evidence="2 6" id="KW-0812">Transmembrane</keyword>
<gene>
    <name evidence="8" type="ORF">CYMTET_18211</name>
</gene>
<feature type="transmembrane region" description="Helical" evidence="6">
    <location>
        <begin position="14"/>
        <end position="35"/>
    </location>
</feature>
<accession>A0AAE0G8E4</accession>
<feature type="region of interest" description="Disordered" evidence="5">
    <location>
        <begin position="115"/>
        <end position="135"/>
    </location>
</feature>
<feature type="compositionally biased region" description="Basic and acidic residues" evidence="5">
    <location>
        <begin position="319"/>
        <end position="329"/>
    </location>
</feature>
<feature type="non-terminal residue" evidence="8">
    <location>
        <position position="1"/>
    </location>
</feature>
<dbReference type="Proteomes" id="UP001190700">
    <property type="component" value="Unassembled WGS sequence"/>
</dbReference>
<feature type="region of interest" description="Disordered" evidence="5">
    <location>
        <begin position="255"/>
        <end position="357"/>
    </location>
</feature>
<evidence type="ECO:0000256" key="5">
    <source>
        <dbReference type="SAM" id="MobiDB-lite"/>
    </source>
</evidence>
<dbReference type="Pfam" id="PF08016">
    <property type="entry name" value="PKD_channel"/>
    <property type="match status" value="1"/>
</dbReference>
<evidence type="ECO:0000256" key="6">
    <source>
        <dbReference type="SAM" id="Phobius"/>
    </source>
</evidence>
<comment type="caution">
    <text evidence="8">The sequence shown here is derived from an EMBL/GenBank/DDBJ whole genome shotgun (WGS) entry which is preliminary data.</text>
</comment>
<comment type="subcellular location">
    <subcellularLocation>
        <location evidence="1">Membrane</location>
        <topology evidence="1">Multi-pass membrane protein</topology>
    </subcellularLocation>
</comment>
<feature type="compositionally biased region" description="Acidic residues" evidence="5">
    <location>
        <begin position="260"/>
        <end position="270"/>
    </location>
</feature>
<keyword evidence="9" id="KW-1185">Reference proteome</keyword>